<evidence type="ECO:0000313" key="3">
    <source>
        <dbReference type="Proteomes" id="UP000010411"/>
    </source>
</evidence>
<protein>
    <submittedName>
        <fullName evidence="2">Oxidoreductase, short chain dehydrogenase/reductase family protein</fullName>
    </submittedName>
</protein>
<keyword evidence="3" id="KW-1185">Reference proteome</keyword>
<dbReference type="Gene3D" id="3.40.50.720">
    <property type="entry name" value="NAD(P)-binding Rossmann-like Domain"/>
    <property type="match status" value="1"/>
</dbReference>
<accession>L1KS66</accession>
<name>L1KS66_9ACTN</name>
<feature type="compositionally biased region" description="Basic and acidic residues" evidence="1">
    <location>
        <begin position="221"/>
        <end position="232"/>
    </location>
</feature>
<comment type="caution">
    <text evidence="2">The sequence shown here is derived from an EMBL/GenBank/DDBJ whole genome shotgun (WGS) entry which is preliminary data.</text>
</comment>
<feature type="region of interest" description="Disordered" evidence="1">
    <location>
        <begin position="112"/>
        <end position="200"/>
    </location>
</feature>
<dbReference type="EMBL" id="AEJC01000450">
    <property type="protein sequence ID" value="EKX63223.1"/>
    <property type="molecule type" value="Genomic_DNA"/>
</dbReference>
<feature type="region of interest" description="Disordered" evidence="1">
    <location>
        <begin position="213"/>
        <end position="232"/>
    </location>
</feature>
<dbReference type="InterPro" id="IPR036291">
    <property type="entry name" value="NAD(P)-bd_dom_sf"/>
</dbReference>
<evidence type="ECO:0000256" key="1">
    <source>
        <dbReference type="SAM" id="MobiDB-lite"/>
    </source>
</evidence>
<sequence length="232" mass="24525">MGASEYSGLTTVVSGGSSDVGLAMARLLTCGTRVARLDLKPDDVPAPPAGIPADVAVRAAVEKAARWLGGIRIPVDNAGIGAPGSIEGNTHGERRRVFEVNVVGIASVPGRRAASAPLPEHGDRQDPLPRLKRRAARPGPVLIAEGRGSLPHSRDRRRHRALRDPSEVRQPRCAPARRWADLSPPTPSRIPRARSPVPPQVLVSPSTAACTVYGSGPASDLPHETVRKENQP</sequence>
<organism evidence="2 3">
    <name type="scientific">Streptomyces ipomoeae 91-03</name>
    <dbReference type="NCBI Taxonomy" id="698759"/>
    <lineage>
        <taxon>Bacteria</taxon>
        <taxon>Bacillati</taxon>
        <taxon>Actinomycetota</taxon>
        <taxon>Actinomycetes</taxon>
        <taxon>Kitasatosporales</taxon>
        <taxon>Streptomycetaceae</taxon>
        <taxon>Streptomyces</taxon>
    </lineage>
</organism>
<proteinExistence type="predicted"/>
<evidence type="ECO:0000313" key="2">
    <source>
        <dbReference type="EMBL" id="EKX63223.1"/>
    </source>
</evidence>
<gene>
    <name evidence="2" type="ORF">STRIP9103_00354</name>
</gene>
<feature type="compositionally biased region" description="Basic and acidic residues" evidence="1">
    <location>
        <begin position="120"/>
        <end position="129"/>
    </location>
</feature>
<dbReference type="AlphaFoldDB" id="L1KS66"/>
<reference evidence="2 3" key="1">
    <citation type="submission" date="2012-11" db="EMBL/GenBank/DDBJ databases">
        <authorList>
            <person name="Huguet-Tapia J.C."/>
            <person name="Durkin A.S."/>
            <person name="Pettis G.S."/>
            <person name="Badger J.H."/>
        </authorList>
    </citation>
    <scope>NUCLEOTIDE SEQUENCE [LARGE SCALE GENOMIC DNA]</scope>
    <source>
        <strain evidence="2 3">91-03</strain>
    </source>
</reference>
<dbReference type="Proteomes" id="UP000010411">
    <property type="component" value="Unassembled WGS sequence"/>
</dbReference>
<dbReference type="SUPFAM" id="SSF51735">
    <property type="entry name" value="NAD(P)-binding Rossmann-fold domains"/>
    <property type="match status" value="1"/>
</dbReference>